<gene>
    <name evidence="1" type="ORF">F383_11878</name>
</gene>
<proteinExistence type="predicted"/>
<dbReference type="Proteomes" id="UP000032142">
    <property type="component" value="Unassembled WGS sequence"/>
</dbReference>
<evidence type="ECO:0000313" key="2">
    <source>
        <dbReference type="Proteomes" id="UP000032142"/>
    </source>
</evidence>
<dbReference type="AlphaFoldDB" id="A0A0B0NGN4"/>
<name>A0A0B0NGN4_GOSAR</name>
<keyword evidence="2" id="KW-1185">Reference proteome</keyword>
<sequence>MPMPYPRYGLTWDHKSKSIAQLWSYTMSHIDANAISQIWSYMGSHINANAMSQTWPYMGSHITLMS</sequence>
<evidence type="ECO:0000313" key="1">
    <source>
        <dbReference type="EMBL" id="KHG10974.1"/>
    </source>
</evidence>
<accession>A0A0B0NGN4</accession>
<organism evidence="1 2">
    <name type="scientific">Gossypium arboreum</name>
    <name type="common">Tree cotton</name>
    <name type="synonym">Gossypium nanking</name>
    <dbReference type="NCBI Taxonomy" id="29729"/>
    <lineage>
        <taxon>Eukaryota</taxon>
        <taxon>Viridiplantae</taxon>
        <taxon>Streptophyta</taxon>
        <taxon>Embryophyta</taxon>
        <taxon>Tracheophyta</taxon>
        <taxon>Spermatophyta</taxon>
        <taxon>Magnoliopsida</taxon>
        <taxon>eudicotyledons</taxon>
        <taxon>Gunneridae</taxon>
        <taxon>Pentapetalae</taxon>
        <taxon>rosids</taxon>
        <taxon>malvids</taxon>
        <taxon>Malvales</taxon>
        <taxon>Malvaceae</taxon>
        <taxon>Malvoideae</taxon>
        <taxon>Gossypium</taxon>
    </lineage>
</organism>
<protein>
    <submittedName>
        <fullName evidence="1">SAM domain and HD domain-containing 1</fullName>
    </submittedName>
</protein>
<reference evidence="2" key="1">
    <citation type="submission" date="2014-09" db="EMBL/GenBank/DDBJ databases">
        <authorList>
            <person name="Mudge J."/>
            <person name="Ramaraj T."/>
            <person name="Lindquist I.E."/>
            <person name="Bharti A.K."/>
            <person name="Sundararajan A."/>
            <person name="Cameron C.T."/>
            <person name="Woodward J.E."/>
            <person name="May G.D."/>
            <person name="Brubaker C."/>
            <person name="Broadhvest J."/>
            <person name="Wilkins T.A."/>
        </authorList>
    </citation>
    <scope>NUCLEOTIDE SEQUENCE</scope>
    <source>
        <strain evidence="2">cv. AKA8401</strain>
    </source>
</reference>
<dbReference type="EMBL" id="KN394955">
    <property type="protein sequence ID" value="KHG10974.1"/>
    <property type="molecule type" value="Genomic_DNA"/>
</dbReference>